<gene>
    <name evidence="3" type="ORF">PSYICH_LOCUS4962</name>
</gene>
<accession>A0A9P0GAH6</accession>
<protein>
    <submittedName>
        <fullName evidence="3">Uncharacterized protein</fullName>
    </submittedName>
</protein>
<dbReference type="Proteomes" id="UP001153636">
    <property type="component" value="Chromosome 15"/>
</dbReference>
<feature type="region of interest" description="Disordered" evidence="1">
    <location>
        <begin position="76"/>
        <end position="97"/>
    </location>
</feature>
<reference evidence="3" key="1">
    <citation type="submission" date="2022-01" db="EMBL/GenBank/DDBJ databases">
        <authorList>
            <person name="King R."/>
        </authorList>
    </citation>
    <scope>NUCLEOTIDE SEQUENCE</scope>
</reference>
<keyword evidence="4" id="KW-1185">Reference proteome</keyword>
<keyword evidence="2" id="KW-0812">Transmembrane</keyword>
<feature type="transmembrane region" description="Helical" evidence="2">
    <location>
        <begin position="374"/>
        <end position="395"/>
    </location>
</feature>
<evidence type="ECO:0000256" key="1">
    <source>
        <dbReference type="SAM" id="MobiDB-lite"/>
    </source>
</evidence>
<feature type="transmembrane region" description="Helical" evidence="2">
    <location>
        <begin position="328"/>
        <end position="354"/>
    </location>
</feature>
<feature type="region of interest" description="Disordered" evidence="1">
    <location>
        <begin position="1"/>
        <end position="31"/>
    </location>
</feature>
<evidence type="ECO:0000256" key="2">
    <source>
        <dbReference type="SAM" id="Phobius"/>
    </source>
</evidence>
<name>A0A9P0GAH6_9CUCU</name>
<evidence type="ECO:0000313" key="4">
    <source>
        <dbReference type="Proteomes" id="UP001153636"/>
    </source>
</evidence>
<keyword evidence="2" id="KW-0472">Membrane</keyword>
<dbReference type="EMBL" id="OV651827">
    <property type="protein sequence ID" value="CAH1103911.1"/>
    <property type="molecule type" value="Genomic_DNA"/>
</dbReference>
<organism evidence="3 4">
    <name type="scientific">Psylliodes chrysocephalus</name>
    <dbReference type="NCBI Taxonomy" id="3402493"/>
    <lineage>
        <taxon>Eukaryota</taxon>
        <taxon>Metazoa</taxon>
        <taxon>Ecdysozoa</taxon>
        <taxon>Arthropoda</taxon>
        <taxon>Hexapoda</taxon>
        <taxon>Insecta</taxon>
        <taxon>Pterygota</taxon>
        <taxon>Neoptera</taxon>
        <taxon>Endopterygota</taxon>
        <taxon>Coleoptera</taxon>
        <taxon>Polyphaga</taxon>
        <taxon>Cucujiformia</taxon>
        <taxon>Chrysomeloidea</taxon>
        <taxon>Chrysomelidae</taxon>
        <taxon>Galerucinae</taxon>
        <taxon>Alticini</taxon>
        <taxon>Psylliodes</taxon>
    </lineage>
</organism>
<keyword evidence="2" id="KW-1133">Transmembrane helix</keyword>
<proteinExistence type="predicted"/>
<sequence>MAKDKPPKLQDKGVHCPTDSSLSFSKDEDDKAMKKIKKDVKAVIELMGPNTPHFDQNFSLSEESIFPNTTTTQSIKENKAEEDPNCPTENDFSTIPPDAGVQDTDFSLIVDDPSSYRQQQCVCPPPLYPAHNYVYNSECMCPQMVDYMKHNEAFKKPKSEKVKLLQSLYNIFKDKKNDWSKKGEYYTINVKQSADYGLPRRLVFDLVDEVPKESAQNLSDNGICKCCCLKKESSHPTYQKDSKNIRVDDIKHGIINENMLPVDRDINLWCKNNKFNQKTTYMDCNGATRVDVYYFDHGCSNYFRTTDKSPILATEALAERTEAYTTKFWAELFGTFNIGFSFLTSFVLQFLRFILYTIVRPLTVGILQLTSDYFLKPLLCAIFNAVIQPILIFLYNIASSIRDFCDPVAEAVGFFIRELSTPIRAFRIVEVRKEIRENVPSKQGYKRVFRKNNPVI</sequence>
<feature type="compositionally biased region" description="Basic and acidic residues" evidence="1">
    <location>
        <begin position="1"/>
        <end position="14"/>
    </location>
</feature>
<dbReference type="AlphaFoldDB" id="A0A9P0GAH6"/>
<evidence type="ECO:0000313" key="3">
    <source>
        <dbReference type="EMBL" id="CAH1103911.1"/>
    </source>
</evidence>
<dbReference type="OrthoDB" id="10045204at2759"/>